<sequence length="218" mass="23141">MISFSQFLSMNSTTIITATVQHLYLALGSELIGCLIAIPFGIWLTRREKLADYVLAATGSIQTIPSLALLGFVLPLLGIGPLPAMVVLVLYSLLPVIRNTYTGIRNVNPVYIEAGTGVGMNSRQLLWMVKFPLALPIIMAGVRISTVYLISWATLAAFIGAGGLGDLIITGIQTADANFIIAGTVPTAVLAIGAGWILGKVEMFLTPRGSQLVPDEGR</sequence>
<dbReference type="InterPro" id="IPR000515">
    <property type="entry name" value="MetI-like"/>
</dbReference>
<dbReference type="CDD" id="cd06261">
    <property type="entry name" value="TM_PBP2"/>
    <property type="match status" value="1"/>
</dbReference>
<accession>D7CL34</accession>
<name>D7CL34_SYNLT</name>
<proteinExistence type="inferred from homology"/>
<keyword evidence="9" id="KW-1185">Reference proteome</keyword>
<evidence type="ECO:0000256" key="6">
    <source>
        <dbReference type="RuleBase" id="RU363032"/>
    </source>
</evidence>
<feature type="transmembrane region" description="Helical" evidence="6">
    <location>
        <begin position="149"/>
        <end position="173"/>
    </location>
</feature>
<dbReference type="PANTHER" id="PTHR30177:SF28">
    <property type="entry name" value="CHOLINE TRANSPORT SYSTEM PERMEASE PROTEIN OPUBB"/>
    <property type="match status" value="1"/>
</dbReference>
<dbReference type="EMBL" id="CP002048">
    <property type="protein sequence ID" value="ADI01419.1"/>
    <property type="molecule type" value="Genomic_DNA"/>
</dbReference>
<reference evidence="8 9" key="2">
    <citation type="journal article" date="2010" name="Stand. Genomic Sci.">
        <title>Complete genome sequence of Syntrophothermus lipocalidus type strain (TGB-C1).</title>
        <authorList>
            <person name="Djao O.D."/>
            <person name="Zhang X."/>
            <person name="Lucas S."/>
            <person name="Lapidus A."/>
            <person name="Del Rio T.G."/>
            <person name="Nolan M."/>
            <person name="Tice H."/>
            <person name="Cheng J.F."/>
            <person name="Han C."/>
            <person name="Tapia R."/>
            <person name="Goodwin L."/>
            <person name="Pitluck S."/>
            <person name="Liolios K."/>
            <person name="Ivanova N."/>
            <person name="Mavromatis K."/>
            <person name="Mikhailova N."/>
            <person name="Ovchinnikova G."/>
            <person name="Pati A."/>
            <person name="Brambilla E."/>
            <person name="Chen A."/>
            <person name="Palaniappan K."/>
            <person name="Land M."/>
            <person name="Hauser L."/>
            <person name="Chang Y.J."/>
            <person name="Jeffries C.D."/>
            <person name="Rohde M."/>
            <person name="Sikorski J."/>
            <person name="Spring S."/>
            <person name="Goker M."/>
            <person name="Detter J.C."/>
            <person name="Woyke T."/>
            <person name="Bristow J."/>
            <person name="Eisen J.A."/>
            <person name="Markowitz V."/>
            <person name="Hugenholtz P."/>
            <person name="Kyrpides N.C."/>
            <person name="Klenk H.P."/>
        </authorList>
    </citation>
    <scope>NUCLEOTIDE SEQUENCE [LARGE SCALE GENOMIC DNA]</scope>
    <source>
        <strain evidence="9">DSM 12680 / TGB-C1</strain>
    </source>
</reference>
<dbReference type="SUPFAM" id="SSF161098">
    <property type="entry name" value="MetI-like"/>
    <property type="match status" value="1"/>
</dbReference>
<dbReference type="RefSeq" id="WP_013174821.1">
    <property type="nucleotide sequence ID" value="NC_014220.1"/>
</dbReference>
<keyword evidence="3 6" id="KW-0812">Transmembrane</keyword>
<dbReference type="PROSITE" id="PS50928">
    <property type="entry name" value="ABC_TM1"/>
    <property type="match status" value="1"/>
</dbReference>
<feature type="transmembrane region" description="Helical" evidence="6">
    <location>
        <begin position="23"/>
        <end position="45"/>
    </location>
</feature>
<dbReference type="Gene3D" id="1.10.3720.10">
    <property type="entry name" value="MetI-like"/>
    <property type="match status" value="1"/>
</dbReference>
<evidence type="ECO:0000256" key="1">
    <source>
        <dbReference type="ARBA" id="ARBA00004141"/>
    </source>
</evidence>
<organism evidence="8 9">
    <name type="scientific">Syntrophothermus lipocalidus (strain DSM 12680 / TGB-C1)</name>
    <dbReference type="NCBI Taxonomy" id="643648"/>
    <lineage>
        <taxon>Bacteria</taxon>
        <taxon>Bacillati</taxon>
        <taxon>Bacillota</taxon>
        <taxon>Clostridia</taxon>
        <taxon>Eubacteriales</taxon>
        <taxon>Syntrophomonadaceae</taxon>
        <taxon>Syntrophothermus</taxon>
    </lineage>
</organism>
<dbReference type="Pfam" id="PF00528">
    <property type="entry name" value="BPD_transp_1"/>
    <property type="match status" value="1"/>
</dbReference>
<keyword evidence="4 6" id="KW-1133">Transmembrane helix</keyword>
<feature type="transmembrane region" description="Helical" evidence="6">
    <location>
        <begin position="66"/>
        <end position="91"/>
    </location>
</feature>
<keyword evidence="2 6" id="KW-0813">Transport</keyword>
<feature type="domain" description="ABC transmembrane type-1" evidence="7">
    <location>
        <begin position="19"/>
        <end position="198"/>
    </location>
</feature>
<dbReference type="GO" id="GO:0055085">
    <property type="term" value="P:transmembrane transport"/>
    <property type="evidence" value="ECO:0007669"/>
    <property type="project" value="InterPro"/>
</dbReference>
<dbReference type="GO" id="GO:0005886">
    <property type="term" value="C:plasma membrane"/>
    <property type="evidence" value="ECO:0007669"/>
    <property type="project" value="UniProtKB-SubCell"/>
</dbReference>
<evidence type="ECO:0000259" key="7">
    <source>
        <dbReference type="PROSITE" id="PS50928"/>
    </source>
</evidence>
<comment type="similarity">
    <text evidence="6">Belongs to the binding-protein-dependent transport system permease family.</text>
</comment>
<evidence type="ECO:0000313" key="8">
    <source>
        <dbReference type="EMBL" id="ADI01419.1"/>
    </source>
</evidence>
<evidence type="ECO:0000256" key="4">
    <source>
        <dbReference type="ARBA" id="ARBA00022989"/>
    </source>
</evidence>
<dbReference type="KEGG" id="slp:Slip_0635"/>
<dbReference type="eggNOG" id="COG1174">
    <property type="taxonomic scope" value="Bacteria"/>
</dbReference>
<evidence type="ECO:0000256" key="3">
    <source>
        <dbReference type="ARBA" id="ARBA00022692"/>
    </source>
</evidence>
<reference evidence="9" key="1">
    <citation type="journal article" date="2010" name="Stand. Genomic Sci.">
        <title>Complete genome sequence of Syntrophothermus lipocalidus type strain (TGB-C1T).</title>
        <authorList>
            <consortium name="US DOE Joint Genome Institute (JGI-PGF)"/>
            <person name="Djao O."/>
            <person name="Zhang X."/>
            <person name="Lucas S."/>
            <person name="Lapidus A."/>
            <person name="Glavina Del Rio T."/>
            <person name="Nolan M."/>
            <person name="Tice H."/>
            <person name="Cheng J."/>
            <person name="Han C."/>
            <person name="Tapia R."/>
            <person name="Goodwin L."/>
            <person name="Pitluck S."/>
            <person name="Liolios K."/>
            <person name="Ivanova N."/>
            <person name="Mavromatis K."/>
            <person name="Mikhailova N."/>
            <person name="Ovchinnikova G."/>
            <person name="Pati A."/>
            <person name="Brambilla E."/>
            <person name="Chen A."/>
            <person name="Palaniappan K."/>
            <person name="Land M."/>
            <person name="Hauser L."/>
            <person name="Chang Y."/>
            <person name="Jeffries C."/>
            <person name="Rohde M."/>
            <person name="Sikorski J."/>
            <person name="Spring S."/>
            <person name="Goker M."/>
            <person name="Detter J."/>
            <person name="Woyke T."/>
            <person name="Bristow J."/>
            <person name="Eisen J."/>
            <person name="Markowitz V."/>
            <person name="Hugenholtz P."/>
            <person name="Kyrpides N."/>
            <person name="Klenk H."/>
        </authorList>
    </citation>
    <scope>NUCLEOTIDE SEQUENCE [LARGE SCALE GENOMIC DNA]</scope>
    <source>
        <strain evidence="9">DSM 12680 / TGB-C1</strain>
    </source>
</reference>
<dbReference type="STRING" id="643648.Slip_0635"/>
<evidence type="ECO:0000256" key="5">
    <source>
        <dbReference type="ARBA" id="ARBA00023136"/>
    </source>
</evidence>
<dbReference type="AlphaFoldDB" id="D7CL34"/>
<gene>
    <name evidence="8" type="ordered locus">Slip_0635</name>
</gene>
<dbReference type="GO" id="GO:0031460">
    <property type="term" value="P:glycine betaine transport"/>
    <property type="evidence" value="ECO:0007669"/>
    <property type="project" value="TreeGrafter"/>
</dbReference>
<keyword evidence="5 6" id="KW-0472">Membrane</keyword>
<dbReference type="InterPro" id="IPR035906">
    <property type="entry name" value="MetI-like_sf"/>
</dbReference>
<dbReference type="HOGENOM" id="CLU_046113_7_2_9"/>
<protein>
    <submittedName>
        <fullName evidence="8">Binding-protein-dependent transport systems inner membrane component</fullName>
    </submittedName>
</protein>
<evidence type="ECO:0000313" key="9">
    <source>
        <dbReference type="Proteomes" id="UP000000378"/>
    </source>
</evidence>
<comment type="subcellular location">
    <subcellularLocation>
        <location evidence="6">Cell membrane</location>
        <topology evidence="6">Multi-pass membrane protein</topology>
    </subcellularLocation>
    <subcellularLocation>
        <location evidence="1">Membrane</location>
        <topology evidence="1">Multi-pass membrane protein</topology>
    </subcellularLocation>
</comment>
<dbReference type="Proteomes" id="UP000000378">
    <property type="component" value="Chromosome"/>
</dbReference>
<dbReference type="FunFam" id="1.10.3720.10:FF:000001">
    <property type="entry name" value="Glycine betaine ABC transporter, permease"/>
    <property type="match status" value="1"/>
</dbReference>
<dbReference type="InterPro" id="IPR051204">
    <property type="entry name" value="ABC_transp_perm/SBD"/>
</dbReference>
<dbReference type="PANTHER" id="PTHR30177">
    <property type="entry name" value="GLYCINE BETAINE/L-PROLINE TRANSPORT SYSTEM PERMEASE PROTEIN PROW"/>
    <property type="match status" value="1"/>
</dbReference>
<feature type="transmembrane region" description="Helical" evidence="6">
    <location>
        <begin position="179"/>
        <end position="198"/>
    </location>
</feature>
<evidence type="ECO:0000256" key="2">
    <source>
        <dbReference type="ARBA" id="ARBA00022448"/>
    </source>
</evidence>